<feature type="domain" description="Alcohol dehydrogenase-like C-terminal" evidence="9">
    <location>
        <begin position="205"/>
        <end position="339"/>
    </location>
</feature>
<dbReference type="PROSITE" id="PS00059">
    <property type="entry name" value="ADH_ZINC"/>
    <property type="match status" value="1"/>
</dbReference>
<comment type="cofactor">
    <cofactor evidence="1 8">
        <name>Zn(2+)</name>
        <dbReference type="ChEBI" id="CHEBI:29105"/>
    </cofactor>
</comment>
<protein>
    <recommendedName>
        <fullName evidence="13">Alcohol dehydrogenase-like 7</fullName>
    </recommendedName>
</protein>
<keyword evidence="5 8" id="KW-0862">Zinc</keyword>
<dbReference type="PANTHER" id="PTHR43880">
    <property type="entry name" value="ALCOHOL DEHYDROGENASE"/>
    <property type="match status" value="1"/>
</dbReference>
<dbReference type="InterPro" id="IPR013154">
    <property type="entry name" value="ADH-like_N"/>
</dbReference>
<evidence type="ECO:0008006" key="13">
    <source>
        <dbReference type="Google" id="ProtNLM"/>
    </source>
</evidence>
<dbReference type="Proteomes" id="UP001419268">
    <property type="component" value="Unassembled WGS sequence"/>
</dbReference>
<proteinExistence type="inferred from homology"/>
<dbReference type="Gene3D" id="3.90.180.10">
    <property type="entry name" value="Medium-chain alcohol dehydrogenases, catalytic domain"/>
    <property type="match status" value="1"/>
</dbReference>
<dbReference type="GO" id="GO:0046294">
    <property type="term" value="P:formaldehyde catabolic process"/>
    <property type="evidence" value="ECO:0007669"/>
    <property type="project" value="TreeGrafter"/>
</dbReference>
<sequence length="388" mass="42598">MENVGKPIRCRAAVCRKAGEPLRIEEVVVAPPEPREVRIKIICSSLCGSDVTRWRMSDQSAIFPRIFGHEAAGVVESLGENINEVKEGDTVIPTFISDCRECEDCLSEKSNHCSKFPHKTSPWMPRYETSRFTDSEGEPLYHFLNVSSFSEYTVVDVAHITKIDPFVPPNKACLLSCGISTGFGAAWKTAKVEKGSTVAIFGLGAIGLSVAQGARFCGAARIIGVDMNPAKFEMGKKFGVTDFINPKDCANSKPVCEVIKEMTNGGADYCFECVGSASVVCEAYASCRKAWGKVIVLGVDLKSNVSISALEILWSGKTLTSSIFGSLKAKTDIPILLQWYMNKELNLDDYVTHEVGFEDINKAFDLLRDGTSLRCVIWMDKNHAHCHI</sequence>
<dbReference type="InterPro" id="IPR002328">
    <property type="entry name" value="ADH_Zn_CS"/>
</dbReference>
<dbReference type="GO" id="GO:0051903">
    <property type="term" value="F:S-(hydroxymethyl)glutathione dehydrogenase [NAD(P)+] activity"/>
    <property type="evidence" value="ECO:0007669"/>
    <property type="project" value="TreeGrafter"/>
</dbReference>
<dbReference type="InterPro" id="IPR011032">
    <property type="entry name" value="GroES-like_sf"/>
</dbReference>
<keyword evidence="6" id="KW-0560">Oxidoreductase</keyword>
<keyword evidence="7" id="KW-0520">NAD</keyword>
<reference evidence="11 12" key="1">
    <citation type="submission" date="2024-01" db="EMBL/GenBank/DDBJ databases">
        <title>Genome assemblies of Stephania.</title>
        <authorList>
            <person name="Yang L."/>
        </authorList>
    </citation>
    <scope>NUCLEOTIDE SEQUENCE [LARGE SCALE GENOMIC DNA]</scope>
    <source>
        <strain evidence="11">JXDWG</strain>
        <tissue evidence="11">Leaf</tissue>
    </source>
</reference>
<evidence type="ECO:0000256" key="3">
    <source>
        <dbReference type="ARBA" id="ARBA00011738"/>
    </source>
</evidence>
<evidence type="ECO:0000256" key="8">
    <source>
        <dbReference type="RuleBase" id="RU361277"/>
    </source>
</evidence>
<accession>A0AAP0NNX5</accession>
<comment type="similarity">
    <text evidence="2">Belongs to the zinc-containing alcohol dehydrogenase family. Class-III subfamily.</text>
</comment>
<dbReference type="FunFam" id="3.40.50.720:FF:000003">
    <property type="entry name" value="S-(hydroxymethyl)glutathione dehydrogenase"/>
    <property type="match status" value="1"/>
</dbReference>
<dbReference type="EMBL" id="JBBNAG010000008">
    <property type="protein sequence ID" value="KAK9112555.1"/>
    <property type="molecule type" value="Genomic_DNA"/>
</dbReference>
<dbReference type="AlphaFoldDB" id="A0AAP0NNX5"/>
<evidence type="ECO:0000259" key="9">
    <source>
        <dbReference type="Pfam" id="PF00107"/>
    </source>
</evidence>
<evidence type="ECO:0000256" key="1">
    <source>
        <dbReference type="ARBA" id="ARBA00001947"/>
    </source>
</evidence>
<dbReference type="Pfam" id="PF08240">
    <property type="entry name" value="ADH_N"/>
    <property type="match status" value="1"/>
</dbReference>
<evidence type="ECO:0000256" key="2">
    <source>
        <dbReference type="ARBA" id="ARBA00010902"/>
    </source>
</evidence>
<organism evidence="11 12">
    <name type="scientific">Stephania cephalantha</name>
    <dbReference type="NCBI Taxonomy" id="152367"/>
    <lineage>
        <taxon>Eukaryota</taxon>
        <taxon>Viridiplantae</taxon>
        <taxon>Streptophyta</taxon>
        <taxon>Embryophyta</taxon>
        <taxon>Tracheophyta</taxon>
        <taxon>Spermatophyta</taxon>
        <taxon>Magnoliopsida</taxon>
        <taxon>Ranunculales</taxon>
        <taxon>Menispermaceae</taxon>
        <taxon>Menispermoideae</taxon>
        <taxon>Cissampelideae</taxon>
        <taxon>Stephania</taxon>
    </lineage>
</organism>
<gene>
    <name evidence="11" type="ORF">Scep_020074</name>
</gene>
<dbReference type="Gene3D" id="3.40.50.720">
    <property type="entry name" value="NAD(P)-binding Rossmann-like Domain"/>
    <property type="match status" value="1"/>
</dbReference>
<comment type="caution">
    <text evidence="11">The sequence shown here is derived from an EMBL/GenBank/DDBJ whole genome shotgun (WGS) entry which is preliminary data.</text>
</comment>
<dbReference type="InterPro" id="IPR013149">
    <property type="entry name" value="ADH-like_C"/>
</dbReference>
<dbReference type="SUPFAM" id="SSF50129">
    <property type="entry name" value="GroES-like"/>
    <property type="match status" value="2"/>
</dbReference>
<evidence type="ECO:0000256" key="4">
    <source>
        <dbReference type="ARBA" id="ARBA00022723"/>
    </source>
</evidence>
<comment type="subunit">
    <text evidence="3">Homodimer.</text>
</comment>
<evidence type="ECO:0000256" key="5">
    <source>
        <dbReference type="ARBA" id="ARBA00022833"/>
    </source>
</evidence>
<dbReference type="GO" id="GO:0005829">
    <property type="term" value="C:cytosol"/>
    <property type="evidence" value="ECO:0007669"/>
    <property type="project" value="TreeGrafter"/>
</dbReference>
<dbReference type="InterPro" id="IPR036291">
    <property type="entry name" value="NAD(P)-bd_dom_sf"/>
</dbReference>
<keyword evidence="4 8" id="KW-0479">Metal-binding</keyword>
<dbReference type="GO" id="GO:0008270">
    <property type="term" value="F:zinc ion binding"/>
    <property type="evidence" value="ECO:0007669"/>
    <property type="project" value="InterPro"/>
</dbReference>
<evidence type="ECO:0000259" key="10">
    <source>
        <dbReference type="Pfam" id="PF08240"/>
    </source>
</evidence>
<evidence type="ECO:0000313" key="12">
    <source>
        <dbReference type="Proteomes" id="UP001419268"/>
    </source>
</evidence>
<dbReference type="SUPFAM" id="SSF51735">
    <property type="entry name" value="NAD(P)-binding Rossmann-fold domains"/>
    <property type="match status" value="1"/>
</dbReference>
<evidence type="ECO:0000256" key="6">
    <source>
        <dbReference type="ARBA" id="ARBA00023002"/>
    </source>
</evidence>
<dbReference type="FunFam" id="3.90.180.10:FF:000007">
    <property type="entry name" value="Alcohol dehydrogenase 6"/>
    <property type="match status" value="1"/>
</dbReference>
<dbReference type="Pfam" id="PF00107">
    <property type="entry name" value="ADH_zinc_N"/>
    <property type="match status" value="1"/>
</dbReference>
<name>A0AAP0NNX5_9MAGN</name>
<feature type="domain" description="Alcohol dehydrogenase-like N-terminal" evidence="10">
    <location>
        <begin position="34"/>
        <end position="163"/>
    </location>
</feature>
<evidence type="ECO:0000313" key="11">
    <source>
        <dbReference type="EMBL" id="KAK9112555.1"/>
    </source>
</evidence>
<evidence type="ECO:0000256" key="7">
    <source>
        <dbReference type="ARBA" id="ARBA00023027"/>
    </source>
</evidence>
<dbReference type="PANTHER" id="PTHR43880:SF7">
    <property type="entry name" value="ALCOHOL DEHYDROGENASE-LIKE 7"/>
    <property type="match status" value="1"/>
</dbReference>
<keyword evidence="12" id="KW-1185">Reference proteome</keyword>